<organism evidence="9 10">
    <name type="scientific">Anaerospora hongkongensis</name>
    <dbReference type="NCBI Taxonomy" id="244830"/>
    <lineage>
        <taxon>Bacteria</taxon>
        <taxon>Bacillati</taxon>
        <taxon>Bacillota</taxon>
        <taxon>Negativicutes</taxon>
        <taxon>Selenomonadales</taxon>
        <taxon>Sporomusaceae</taxon>
        <taxon>Anaerospora</taxon>
    </lineage>
</organism>
<keyword evidence="6 8" id="KW-0560">Oxidoreductase</keyword>
<evidence type="ECO:0000313" key="10">
    <source>
        <dbReference type="Proteomes" id="UP000295063"/>
    </source>
</evidence>
<evidence type="ECO:0000256" key="3">
    <source>
        <dbReference type="ARBA" id="ARBA00006743"/>
    </source>
</evidence>
<dbReference type="Proteomes" id="UP000295063">
    <property type="component" value="Unassembled WGS sequence"/>
</dbReference>
<evidence type="ECO:0000256" key="5">
    <source>
        <dbReference type="ARBA" id="ARBA00022827"/>
    </source>
</evidence>
<reference evidence="9 10" key="1">
    <citation type="submission" date="2019-03" db="EMBL/GenBank/DDBJ databases">
        <title>Genomic Encyclopedia of Type Strains, Phase IV (KMG-IV): sequencing the most valuable type-strain genomes for metagenomic binning, comparative biology and taxonomic classification.</title>
        <authorList>
            <person name="Goeker M."/>
        </authorList>
    </citation>
    <scope>NUCLEOTIDE SEQUENCE [LARGE SCALE GENOMIC DNA]</scope>
    <source>
        <strain evidence="9 10">DSM 15969</strain>
    </source>
</reference>
<comment type="pathway">
    <text evidence="2 8">One-carbon metabolism; tetrahydrofolate interconversion.</text>
</comment>
<dbReference type="GO" id="GO:0009086">
    <property type="term" value="P:methionine biosynthetic process"/>
    <property type="evidence" value="ECO:0007669"/>
    <property type="project" value="TreeGrafter"/>
</dbReference>
<evidence type="ECO:0000256" key="7">
    <source>
        <dbReference type="ARBA" id="ARBA00048628"/>
    </source>
</evidence>
<dbReference type="GO" id="GO:0106312">
    <property type="term" value="F:methylenetetrahydrofolate reductase (NADH) activity"/>
    <property type="evidence" value="ECO:0007669"/>
    <property type="project" value="UniProtKB-EC"/>
</dbReference>
<dbReference type="OrthoDB" id="9803687at2"/>
<dbReference type="RefSeq" id="WP_132082855.1">
    <property type="nucleotide sequence ID" value="NZ_SLUI01000015.1"/>
</dbReference>
<dbReference type="PANTHER" id="PTHR45754">
    <property type="entry name" value="METHYLENETETRAHYDROFOLATE REDUCTASE"/>
    <property type="match status" value="1"/>
</dbReference>
<dbReference type="PANTHER" id="PTHR45754:SF3">
    <property type="entry name" value="METHYLENETETRAHYDROFOLATE REDUCTASE (NADPH)"/>
    <property type="match status" value="1"/>
</dbReference>
<comment type="catalytic activity">
    <reaction evidence="7">
        <text>(6S)-5-methyl-5,6,7,8-tetrahydrofolate + NAD(+) = (6R)-5,10-methylene-5,6,7,8-tetrahydrofolate + NADH + H(+)</text>
        <dbReference type="Rhea" id="RHEA:19821"/>
        <dbReference type="ChEBI" id="CHEBI:15378"/>
        <dbReference type="ChEBI" id="CHEBI:15636"/>
        <dbReference type="ChEBI" id="CHEBI:18608"/>
        <dbReference type="ChEBI" id="CHEBI:57540"/>
        <dbReference type="ChEBI" id="CHEBI:57945"/>
        <dbReference type="EC" id="1.5.1.54"/>
    </reaction>
    <physiologicalReaction direction="right-to-left" evidence="7">
        <dbReference type="Rhea" id="RHEA:19823"/>
    </physiologicalReaction>
</comment>
<dbReference type="Pfam" id="PF02219">
    <property type="entry name" value="MTHFR"/>
    <property type="match status" value="1"/>
</dbReference>
<dbReference type="AlphaFoldDB" id="A0A4R1Q1W7"/>
<name>A0A4R1Q1W7_9FIRM</name>
<dbReference type="InterPro" id="IPR003171">
    <property type="entry name" value="Mehydrof_redctse-like"/>
</dbReference>
<evidence type="ECO:0000256" key="8">
    <source>
        <dbReference type="RuleBase" id="RU003862"/>
    </source>
</evidence>
<dbReference type="EMBL" id="SLUI01000015">
    <property type="protein sequence ID" value="TCL34443.1"/>
    <property type="molecule type" value="Genomic_DNA"/>
</dbReference>
<dbReference type="GO" id="GO:0071949">
    <property type="term" value="F:FAD binding"/>
    <property type="evidence" value="ECO:0007669"/>
    <property type="project" value="TreeGrafter"/>
</dbReference>
<keyword evidence="4 8" id="KW-0285">Flavoprotein</keyword>
<protein>
    <recommendedName>
        <fullName evidence="8">Methylenetetrahydrofolate reductase</fullName>
    </recommendedName>
</protein>
<accession>A0A4R1Q1W7</accession>
<evidence type="ECO:0000256" key="4">
    <source>
        <dbReference type="ARBA" id="ARBA00022630"/>
    </source>
</evidence>
<dbReference type="Gene3D" id="3.20.20.220">
    <property type="match status" value="1"/>
</dbReference>
<keyword evidence="5 8" id="KW-0274">FAD</keyword>
<dbReference type="SUPFAM" id="SSF51730">
    <property type="entry name" value="FAD-linked oxidoreductase"/>
    <property type="match status" value="1"/>
</dbReference>
<proteinExistence type="inferred from homology"/>
<dbReference type="InterPro" id="IPR029041">
    <property type="entry name" value="FAD-linked_oxidoreductase-like"/>
</dbReference>
<evidence type="ECO:0000313" key="9">
    <source>
        <dbReference type="EMBL" id="TCL34443.1"/>
    </source>
</evidence>
<evidence type="ECO:0000256" key="2">
    <source>
        <dbReference type="ARBA" id="ARBA00004777"/>
    </source>
</evidence>
<evidence type="ECO:0000256" key="6">
    <source>
        <dbReference type="ARBA" id="ARBA00023002"/>
    </source>
</evidence>
<sequence length="286" mass="30866">MSTLQNKLAAGRFTLTVELDPPKSADAEKTIIEAKQLKDRIDAVNIADCPMANLRMSPIALSHVIQADVGLETIFHLTCRDRNIIGLQAELLGAAALGVHNILALTGDHPQQGDHPQAKAVFETDSTGLIELAAKLNNSQDIMGNELHKGTSFFIGTAVNPGAEDLDKELEKLTAKITAGARFVQTQPVYDLEIAKRFMEKVKNLPIYVLMGVLPLKSHKMALYLHEKVPGITIPPVIMDRMAAGGKAAGLEIAAELVRGTKNIAHGVHIMPLNDIQTVVALTDQL</sequence>
<dbReference type="GO" id="GO:0005829">
    <property type="term" value="C:cytosol"/>
    <property type="evidence" value="ECO:0007669"/>
    <property type="project" value="TreeGrafter"/>
</dbReference>
<dbReference type="GO" id="GO:0035999">
    <property type="term" value="P:tetrahydrofolate interconversion"/>
    <property type="evidence" value="ECO:0007669"/>
    <property type="project" value="UniProtKB-UniPathway"/>
</dbReference>
<dbReference type="CDD" id="cd00537">
    <property type="entry name" value="MTHFR"/>
    <property type="match status" value="1"/>
</dbReference>
<evidence type="ECO:0000256" key="1">
    <source>
        <dbReference type="ARBA" id="ARBA00001974"/>
    </source>
</evidence>
<comment type="cofactor">
    <cofactor evidence="1 8">
        <name>FAD</name>
        <dbReference type="ChEBI" id="CHEBI:57692"/>
    </cofactor>
</comment>
<dbReference type="UniPathway" id="UPA00193"/>
<comment type="similarity">
    <text evidence="3 8">Belongs to the methylenetetrahydrofolate reductase family.</text>
</comment>
<gene>
    <name evidence="9" type="ORF">EV210_11526</name>
</gene>
<keyword evidence="10" id="KW-1185">Reference proteome</keyword>
<comment type="caution">
    <text evidence="9">The sequence shown here is derived from an EMBL/GenBank/DDBJ whole genome shotgun (WGS) entry which is preliminary data.</text>
</comment>